<evidence type="ECO:0000313" key="1">
    <source>
        <dbReference type="EMBL" id="CAL1263549.1"/>
    </source>
</evidence>
<protein>
    <submittedName>
        <fullName evidence="1">Uncharacterized protein</fullName>
    </submittedName>
</protein>
<dbReference type="Proteomes" id="UP001497382">
    <property type="component" value="Unassembled WGS sequence"/>
</dbReference>
<keyword evidence="2" id="KW-1185">Reference proteome</keyword>
<proteinExistence type="predicted"/>
<accession>A0AAV1YWX8</accession>
<dbReference type="EMBL" id="CAXIEN010000009">
    <property type="protein sequence ID" value="CAL1263549.1"/>
    <property type="molecule type" value="Genomic_DNA"/>
</dbReference>
<organism evidence="1 2">
    <name type="scientific">Larinioides sclopetarius</name>
    <dbReference type="NCBI Taxonomy" id="280406"/>
    <lineage>
        <taxon>Eukaryota</taxon>
        <taxon>Metazoa</taxon>
        <taxon>Ecdysozoa</taxon>
        <taxon>Arthropoda</taxon>
        <taxon>Chelicerata</taxon>
        <taxon>Arachnida</taxon>
        <taxon>Araneae</taxon>
        <taxon>Araneomorphae</taxon>
        <taxon>Entelegynae</taxon>
        <taxon>Araneoidea</taxon>
        <taxon>Araneidae</taxon>
        <taxon>Larinioides</taxon>
    </lineage>
</organism>
<dbReference type="AlphaFoldDB" id="A0AAV1YWX8"/>
<evidence type="ECO:0000313" key="2">
    <source>
        <dbReference type="Proteomes" id="UP001497382"/>
    </source>
</evidence>
<reference evidence="1 2" key="1">
    <citation type="submission" date="2024-04" db="EMBL/GenBank/DDBJ databases">
        <authorList>
            <person name="Rising A."/>
            <person name="Reimegard J."/>
            <person name="Sonavane S."/>
            <person name="Akerstrom W."/>
            <person name="Nylinder S."/>
            <person name="Hedman E."/>
            <person name="Kallberg Y."/>
        </authorList>
    </citation>
    <scope>NUCLEOTIDE SEQUENCE [LARGE SCALE GENOMIC DNA]</scope>
</reference>
<gene>
    <name evidence="1" type="ORF">LARSCL_LOCUS1551</name>
</gene>
<name>A0AAV1YWX8_9ARAC</name>
<sequence length="73" mass="8338">MEIFEYIFKVKSLASQVISLVKGFSIRSGKESKKANSFESNIREISTSLISRFLIKMRVTSILHALYKCSSLF</sequence>
<comment type="caution">
    <text evidence="1">The sequence shown here is derived from an EMBL/GenBank/DDBJ whole genome shotgun (WGS) entry which is preliminary data.</text>
</comment>
<feature type="non-terminal residue" evidence="1">
    <location>
        <position position="73"/>
    </location>
</feature>